<dbReference type="KEGG" id="psac:PSM36_2501"/>
<dbReference type="Gene3D" id="3.20.20.80">
    <property type="entry name" value="Glycosidases"/>
    <property type="match status" value="1"/>
</dbReference>
<evidence type="ECO:0000313" key="2">
    <source>
        <dbReference type="Proteomes" id="UP000187464"/>
    </source>
</evidence>
<dbReference type="SUPFAM" id="SSF51445">
    <property type="entry name" value="(Trans)glycosidases"/>
    <property type="match status" value="1"/>
</dbReference>
<proteinExistence type="predicted"/>
<gene>
    <name evidence="1" type="ORF">PSM36_2501</name>
</gene>
<evidence type="ECO:0000313" key="1">
    <source>
        <dbReference type="EMBL" id="SCD21302.1"/>
    </source>
</evidence>
<sequence>MFKYIISLLFFILFSCSPKENSPRPLSVNETVKGWIILSDDVHEDSLVIEKSLNYSINHLQISHHLIHDLKHVRDPKRLEKADILTKYAHSKGIQEVVLWDRSLYELDYYPDQFKTGPKGTINLDDDAFWEWFKDDYREMLNLAPNIQGLVLTFIETGARVEDQYSEKLKSNQEKLAAVVNAIASVVIEERGLNLYARTFSYTYKEYENIIGAIELFEYPEIRLMMKETPHDFFLTHPNDFLAGTINRPTIIEFDTGAEFNGQGIIANTWPEHILDRWSDFLNRDHIIGYTARTDRYGDTRIVGRPSEINLYALKRYLEDRSLTSDDIYDEFITLTYNEEALPFIKNAFKNSFDIITSILYTLGTSTANHSSLNYDPYPSHWARHVSGKWLDPPVVYVEHEVDRGFHYWRDIINILAPDWAKAGGTQLYEIPWVIDNEWLTRGEKMNEEFLSYVMTEKEYGVSLAEASLFEITKAKPYLSEDQYTELFDYFNRTLITARLHKAVSTLYFGYRIYAKGLSYQNPKLIEIIGNALDDCKEISGIIKNYNRKVPIGQWNWKEDANMALQYCDWIENGTWPNKTRGYSTNLNGIAFTRE</sequence>
<accession>A0A1R3T530</accession>
<dbReference type="EMBL" id="LT605205">
    <property type="protein sequence ID" value="SCD21302.1"/>
    <property type="molecule type" value="Genomic_DNA"/>
</dbReference>
<name>A0A1R3T530_9BACT</name>
<dbReference type="InterPro" id="IPR017853">
    <property type="entry name" value="GH"/>
</dbReference>
<dbReference type="PROSITE" id="PS51257">
    <property type="entry name" value="PROKAR_LIPOPROTEIN"/>
    <property type="match status" value="1"/>
</dbReference>
<dbReference type="Proteomes" id="UP000187464">
    <property type="component" value="Chromosome I"/>
</dbReference>
<keyword evidence="2" id="KW-1185">Reference proteome</keyword>
<dbReference type="AlphaFoldDB" id="A0A1R3T530"/>
<protein>
    <submittedName>
        <fullName evidence="1">Uncharacterized protein</fullName>
    </submittedName>
</protein>
<organism evidence="1 2">
    <name type="scientific">Proteiniphilum saccharofermentans</name>
    <dbReference type="NCBI Taxonomy" id="1642647"/>
    <lineage>
        <taxon>Bacteria</taxon>
        <taxon>Pseudomonadati</taxon>
        <taxon>Bacteroidota</taxon>
        <taxon>Bacteroidia</taxon>
        <taxon>Bacteroidales</taxon>
        <taxon>Dysgonomonadaceae</taxon>
        <taxon>Proteiniphilum</taxon>
    </lineage>
</organism>
<reference evidence="1 2" key="1">
    <citation type="submission" date="2016-08" db="EMBL/GenBank/DDBJ databases">
        <authorList>
            <person name="Seilhamer J.J."/>
        </authorList>
    </citation>
    <scope>NUCLEOTIDE SEQUENCE [LARGE SCALE GENOMIC DNA]</scope>
    <source>
        <strain evidence="1">M3/6</strain>
    </source>
</reference>
<dbReference type="RefSeq" id="WP_179947212.1">
    <property type="nucleotide sequence ID" value="NZ_LT605205.1"/>
</dbReference>
<dbReference type="STRING" id="1642647.PSM36_2501"/>